<dbReference type="AlphaFoldDB" id="A0A918E4Q7"/>
<reference evidence="2" key="2">
    <citation type="submission" date="2020-09" db="EMBL/GenBank/DDBJ databases">
        <authorList>
            <person name="Sun Q."/>
            <person name="Zhou Y."/>
        </authorList>
    </citation>
    <scope>NUCLEOTIDE SEQUENCE</scope>
    <source>
        <strain evidence="2">CGMCC 4.7430</strain>
    </source>
</reference>
<reference evidence="2" key="1">
    <citation type="journal article" date="2014" name="Int. J. Syst. Evol. Microbiol.">
        <title>Complete genome sequence of Corynebacterium casei LMG S-19264T (=DSM 44701T), isolated from a smear-ripened cheese.</title>
        <authorList>
            <consortium name="US DOE Joint Genome Institute (JGI-PGF)"/>
            <person name="Walter F."/>
            <person name="Albersmeier A."/>
            <person name="Kalinowski J."/>
            <person name="Ruckert C."/>
        </authorList>
    </citation>
    <scope>NUCLEOTIDE SEQUENCE</scope>
    <source>
        <strain evidence="2">CGMCC 4.7430</strain>
    </source>
</reference>
<accession>A0A918E4Q7</accession>
<name>A0A918E4Q7_9ACTN</name>
<evidence type="ECO:0000256" key="1">
    <source>
        <dbReference type="SAM" id="MobiDB-lite"/>
    </source>
</evidence>
<dbReference type="EMBL" id="BMNK01000005">
    <property type="protein sequence ID" value="GGP07235.1"/>
    <property type="molecule type" value="Genomic_DNA"/>
</dbReference>
<feature type="region of interest" description="Disordered" evidence="1">
    <location>
        <begin position="90"/>
        <end position="110"/>
    </location>
</feature>
<evidence type="ECO:0000313" key="2">
    <source>
        <dbReference type="EMBL" id="GGP07235.1"/>
    </source>
</evidence>
<proteinExistence type="predicted"/>
<evidence type="ECO:0000313" key="3">
    <source>
        <dbReference type="Proteomes" id="UP000660745"/>
    </source>
</evidence>
<organism evidence="2 3">
    <name type="scientific">Nonomuraea glycinis</name>
    <dbReference type="NCBI Taxonomy" id="2047744"/>
    <lineage>
        <taxon>Bacteria</taxon>
        <taxon>Bacillati</taxon>
        <taxon>Actinomycetota</taxon>
        <taxon>Actinomycetes</taxon>
        <taxon>Streptosporangiales</taxon>
        <taxon>Streptosporangiaceae</taxon>
        <taxon>Nonomuraea</taxon>
    </lineage>
</organism>
<protein>
    <submittedName>
        <fullName evidence="2">Uncharacterized protein</fullName>
    </submittedName>
</protein>
<gene>
    <name evidence="2" type="ORF">GCM10012278_34200</name>
</gene>
<feature type="region of interest" description="Disordered" evidence="1">
    <location>
        <begin position="1"/>
        <end position="26"/>
    </location>
</feature>
<dbReference type="RefSeq" id="WP_189139600.1">
    <property type="nucleotide sequence ID" value="NZ_BMNK01000005.1"/>
</dbReference>
<sequence length="110" mass="11338">MSSVRNNDGVRVGHGANAQWLKDNPSALPQVGPGRWAVYDRTGHLCGHITGDGPTRETRFKAVTAEGEPVAEDSFGITLPDAGAYLLDVAGHGEQGDAADGGEQGQAAGK</sequence>
<dbReference type="Proteomes" id="UP000660745">
    <property type="component" value="Unassembled WGS sequence"/>
</dbReference>
<keyword evidence="3" id="KW-1185">Reference proteome</keyword>
<comment type="caution">
    <text evidence="2">The sequence shown here is derived from an EMBL/GenBank/DDBJ whole genome shotgun (WGS) entry which is preliminary data.</text>
</comment>